<dbReference type="AlphaFoldDB" id="A0A540KQR4"/>
<dbReference type="GO" id="GO:0080043">
    <property type="term" value="F:quercetin 3-O-glucosyltransferase activity"/>
    <property type="evidence" value="ECO:0007669"/>
    <property type="project" value="TreeGrafter"/>
</dbReference>
<dbReference type="Proteomes" id="UP000315295">
    <property type="component" value="Unassembled WGS sequence"/>
</dbReference>
<sequence length="144" mass="16247">MEQSKGRRVILFPLPFQSPTNSMLELADVLHPKGFSITIIYTRFNSLNPSTLNPNFTHHSIPVDLSETEVTMKDANVILSCLNARCVEPFKECLARLLSDDFNSEHPVACLISDTYFHFTRSLAESFKLPRIMLETVCATTLVV</sequence>
<dbReference type="Gene3D" id="3.40.50.2000">
    <property type="entry name" value="Glycogen Phosphorylase B"/>
    <property type="match status" value="1"/>
</dbReference>
<dbReference type="GO" id="GO:0080044">
    <property type="term" value="F:quercetin 7-O-glucosyltransferase activity"/>
    <property type="evidence" value="ECO:0007669"/>
    <property type="project" value="TreeGrafter"/>
</dbReference>
<gene>
    <name evidence="2" type="ORF">C1H46_037868</name>
</gene>
<evidence type="ECO:0000313" key="2">
    <source>
        <dbReference type="EMBL" id="TQD76574.1"/>
    </source>
</evidence>
<name>A0A540KQR4_MALBA</name>
<reference evidence="2 3" key="1">
    <citation type="journal article" date="2019" name="G3 (Bethesda)">
        <title>Sequencing of a Wild Apple (Malus baccata) Genome Unravels the Differences Between Cultivated and Wild Apple Species Regarding Disease Resistance and Cold Tolerance.</title>
        <authorList>
            <person name="Chen X."/>
        </authorList>
    </citation>
    <scope>NUCLEOTIDE SEQUENCE [LARGE SCALE GENOMIC DNA]</scope>
    <source>
        <strain evidence="3">cv. Shandingzi</strain>
        <tissue evidence="2">Leaves</tissue>
    </source>
</reference>
<dbReference type="STRING" id="106549.A0A540KQR4"/>
<keyword evidence="3" id="KW-1185">Reference proteome</keyword>
<protein>
    <submittedName>
        <fullName evidence="2">Uncharacterized protein</fullName>
    </submittedName>
</protein>
<comment type="caution">
    <text evidence="2">The sequence shown here is derived from an EMBL/GenBank/DDBJ whole genome shotgun (WGS) entry which is preliminary data.</text>
</comment>
<dbReference type="EMBL" id="VIEB01001022">
    <property type="protein sequence ID" value="TQD76574.1"/>
    <property type="molecule type" value="Genomic_DNA"/>
</dbReference>
<organism evidence="2 3">
    <name type="scientific">Malus baccata</name>
    <name type="common">Siberian crab apple</name>
    <name type="synonym">Pyrus baccata</name>
    <dbReference type="NCBI Taxonomy" id="106549"/>
    <lineage>
        <taxon>Eukaryota</taxon>
        <taxon>Viridiplantae</taxon>
        <taxon>Streptophyta</taxon>
        <taxon>Embryophyta</taxon>
        <taxon>Tracheophyta</taxon>
        <taxon>Spermatophyta</taxon>
        <taxon>Magnoliopsida</taxon>
        <taxon>eudicotyledons</taxon>
        <taxon>Gunneridae</taxon>
        <taxon>Pentapetalae</taxon>
        <taxon>rosids</taxon>
        <taxon>fabids</taxon>
        <taxon>Rosales</taxon>
        <taxon>Rosaceae</taxon>
        <taxon>Amygdaloideae</taxon>
        <taxon>Maleae</taxon>
        <taxon>Malus</taxon>
    </lineage>
</organism>
<dbReference type="PANTHER" id="PTHR11926">
    <property type="entry name" value="GLUCOSYL/GLUCURONOSYL TRANSFERASES"/>
    <property type="match status" value="1"/>
</dbReference>
<comment type="similarity">
    <text evidence="1">Belongs to the UDP-glycosyltransferase family.</text>
</comment>
<dbReference type="SUPFAM" id="SSF53756">
    <property type="entry name" value="UDP-Glycosyltransferase/glycogen phosphorylase"/>
    <property type="match status" value="1"/>
</dbReference>
<proteinExistence type="inferred from homology"/>
<dbReference type="PANTHER" id="PTHR11926:SF1374">
    <property type="entry name" value="UDP-GLYCOSYLTRANSFERASE 76F1-RELATED"/>
    <property type="match status" value="1"/>
</dbReference>
<evidence type="ECO:0000256" key="1">
    <source>
        <dbReference type="ARBA" id="ARBA00009995"/>
    </source>
</evidence>
<evidence type="ECO:0000313" key="3">
    <source>
        <dbReference type="Proteomes" id="UP000315295"/>
    </source>
</evidence>
<accession>A0A540KQR4</accession>